<dbReference type="HOGENOM" id="CLU_1946369_0_0_11"/>
<dbReference type="PROSITE" id="PS51109">
    <property type="entry name" value="G5"/>
    <property type="match status" value="1"/>
</dbReference>
<gene>
    <name evidence="3" type="ordered locus">MTES_0011</name>
</gene>
<keyword evidence="1" id="KW-0732">Signal</keyword>
<dbReference type="Pfam" id="PF07501">
    <property type="entry name" value="G5"/>
    <property type="match status" value="1"/>
</dbReference>
<evidence type="ECO:0000313" key="3">
    <source>
        <dbReference type="EMBL" id="BAJ72975.1"/>
    </source>
</evidence>
<dbReference type="STRING" id="979556.MTES_0011"/>
<accession>E8N7E2</accession>
<evidence type="ECO:0000259" key="2">
    <source>
        <dbReference type="PROSITE" id="PS51109"/>
    </source>
</evidence>
<organism evidence="3 4">
    <name type="scientific">Microbacterium testaceum (strain StLB037)</name>
    <dbReference type="NCBI Taxonomy" id="979556"/>
    <lineage>
        <taxon>Bacteria</taxon>
        <taxon>Bacillati</taxon>
        <taxon>Actinomycetota</taxon>
        <taxon>Actinomycetes</taxon>
        <taxon>Micrococcales</taxon>
        <taxon>Microbacteriaceae</taxon>
        <taxon>Microbacterium</taxon>
    </lineage>
</organism>
<dbReference type="EMBL" id="AP012052">
    <property type="protein sequence ID" value="BAJ72975.1"/>
    <property type="molecule type" value="Genomic_DNA"/>
</dbReference>
<dbReference type="KEGG" id="mts:MTES_0011"/>
<evidence type="ECO:0000256" key="1">
    <source>
        <dbReference type="ARBA" id="ARBA00022729"/>
    </source>
</evidence>
<dbReference type="InterPro" id="IPR011098">
    <property type="entry name" value="G5_dom"/>
</dbReference>
<sequence>MSVDDGNLPRGQSRVDVGGVDGEKVSVFRVTTVDGVETGRTLVSESVSREPVSEVTAVGTYDVPPPAAEPPVSEGCHPSYADACVPIDSDVDCAGGSGNGPSYFDGVARVVGPDEYDLDRDGDGWACNG</sequence>
<proteinExistence type="predicted"/>
<dbReference type="SMART" id="SM01208">
    <property type="entry name" value="G5"/>
    <property type="match status" value="1"/>
</dbReference>
<protein>
    <recommendedName>
        <fullName evidence="2">G5 domain-containing protein</fullName>
    </recommendedName>
</protein>
<feature type="domain" description="G5" evidence="2">
    <location>
        <begin position="1"/>
        <end position="62"/>
    </location>
</feature>
<reference key="2">
    <citation type="submission" date="2011-02" db="EMBL/GenBank/DDBJ databases">
        <title>Genome sequence of Microbacterium testaceum StLB037.</title>
        <authorList>
            <person name="Morohoshi T."/>
            <person name="Wang W.Z."/>
            <person name="Someya N."/>
            <person name="Ikeda T."/>
        </authorList>
    </citation>
    <scope>NUCLEOTIDE SEQUENCE</scope>
    <source>
        <strain>StLB037</strain>
    </source>
</reference>
<reference evidence="3 4" key="1">
    <citation type="journal article" date="2011" name="J. Bacteriol.">
        <title>Genome sequence of Microbacterium testaceum StLB037, an N-acylhomoserine lactone-degrading bacterium isolated from potato leaves.</title>
        <authorList>
            <person name="Morohoshi T."/>
            <person name="Wang W.-Z."/>
            <person name="Someya N."/>
            <person name="Ikeda T."/>
        </authorList>
    </citation>
    <scope>NUCLEOTIDE SEQUENCE [LARGE SCALE GENOMIC DNA]</scope>
    <source>
        <strain evidence="3 4">StLB037</strain>
    </source>
</reference>
<dbReference type="eggNOG" id="COG3583">
    <property type="taxonomic scope" value="Bacteria"/>
</dbReference>
<dbReference type="Gene3D" id="2.20.230.10">
    <property type="entry name" value="Resuscitation-promoting factor rpfb"/>
    <property type="match status" value="1"/>
</dbReference>
<dbReference type="AlphaFoldDB" id="E8N7E2"/>
<evidence type="ECO:0000313" key="4">
    <source>
        <dbReference type="Proteomes" id="UP000008975"/>
    </source>
</evidence>
<name>E8N7E2_MICTS</name>
<dbReference type="Proteomes" id="UP000008975">
    <property type="component" value="Chromosome"/>
</dbReference>